<keyword evidence="4" id="KW-1185">Reference proteome</keyword>
<evidence type="ECO:0000313" key="3">
    <source>
        <dbReference type="EMBL" id="PIL27787.1"/>
    </source>
</evidence>
<dbReference type="Proteomes" id="UP000230002">
    <property type="component" value="Unassembled WGS sequence"/>
</dbReference>
<organism evidence="3 4">
    <name type="scientific">Ganoderma sinense ZZ0214-1</name>
    <dbReference type="NCBI Taxonomy" id="1077348"/>
    <lineage>
        <taxon>Eukaryota</taxon>
        <taxon>Fungi</taxon>
        <taxon>Dikarya</taxon>
        <taxon>Basidiomycota</taxon>
        <taxon>Agaricomycotina</taxon>
        <taxon>Agaricomycetes</taxon>
        <taxon>Polyporales</taxon>
        <taxon>Polyporaceae</taxon>
        <taxon>Ganoderma</taxon>
    </lineage>
</organism>
<evidence type="ECO:0000256" key="1">
    <source>
        <dbReference type="SAM" id="SignalP"/>
    </source>
</evidence>
<dbReference type="CDD" id="cd09917">
    <property type="entry name" value="F-box_SF"/>
    <property type="match status" value="1"/>
</dbReference>
<feature type="domain" description="F-box" evidence="2">
    <location>
        <begin position="4"/>
        <end position="50"/>
    </location>
</feature>
<comment type="caution">
    <text evidence="3">The sequence shown here is derived from an EMBL/GenBank/DDBJ whole genome shotgun (WGS) entry which is preliminary data.</text>
</comment>
<gene>
    <name evidence="3" type="ORF">GSI_10940</name>
</gene>
<reference evidence="3 4" key="1">
    <citation type="journal article" date="2015" name="Sci. Rep.">
        <title>Chromosome-level genome map provides insights into diverse defense mechanisms in the medicinal fungus Ganoderma sinense.</title>
        <authorList>
            <person name="Zhu Y."/>
            <person name="Xu J."/>
            <person name="Sun C."/>
            <person name="Zhou S."/>
            <person name="Xu H."/>
            <person name="Nelson D.R."/>
            <person name="Qian J."/>
            <person name="Song J."/>
            <person name="Luo H."/>
            <person name="Xiang L."/>
            <person name="Li Y."/>
            <person name="Xu Z."/>
            <person name="Ji A."/>
            <person name="Wang L."/>
            <person name="Lu S."/>
            <person name="Hayward A."/>
            <person name="Sun W."/>
            <person name="Li X."/>
            <person name="Schwartz D.C."/>
            <person name="Wang Y."/>
            <person name="Chen S."/>
        </authorList>
    </citation>
    <scope>NUCLEOTIDE SEQUENCE [LARGE SCALE GENOMIC DNA]</scope>
    <source>
        <strain evidence="3 4">ZZ0214-1</strain>
    </source>
</reference>
<feature type="signal peptide" evidence="1">
    <location>
        <begin position="1"/>
        <end position="28"/>
    </location>
</feature>
<sequence length="314" mass="35979">MHFILGLLGLPVELLFMIVHWCSVPTLARLRATCHYFDLIIAKELPFRRRLLLSRFIRDVPGFLRELSHTGSIVTGSAALWVNGEPEYFTPHDLDILCAIHMSFHVVSYLFYVEGYFILRMFSSNVDGNRRGGIRSVVRMFNGEKTIDVMQSQTPTSLYPVLFFWSSIPMSFFDEHSMYIAYPRLLETYRAILNPARIVTIPLPDLLIKYQKRGFVIRLSEASWRSDKHKRSRICHLDQNPYCAQTKRAVGDRWGLQTRLGPVQERLGLPVFQGPIANWTVVWQRGGHPCGALCAAYEGFAVPTIYVAPLVAWA</sequence>
<name>A0A2G8S226_9APHY</name>
<proteinExistence type="predicted"/>
<dbReference type="InterPro" id="IPR001810">
    <property type="entry name" value="F-box_dom"/>
</dbReference>
<dbReference type="EMBL" id="AYKW01000034">
    <property type="protein sequence ID" value="PIL27787.1"/>
    <property type="molecule type" value="Genomic_DNA"/>
</dbReference>
<evidence type="ECO:0000259" key="2">
    <source>
        <dbReference type="PROSITE" id="PS50181"/>
    </source>
</evidence>
<dbReference type="OrthoDB" id="3270380at2759"/>
<dbReference type="AlphaFoldDB" id="A0A2G8S226"/>
<keyword evidence="1" id="KW-0732">Signal</keyword>
<protein>
    <recommendedName>
        <fullName evidence="2">F-box domain-containing protein</fullName>
    </recommendedName>
</protein>
<evidence type="ECO:0000313" key="4">
    <source>
        <dbReference type="Proteomes" id="UP000230002"/>
    </source>
</evidence>
<dbReference type="InterPro" id="IPR036047">
    <property type="entry name" value="F-box-like_dom_sf"/>
</dbReference>
<dbReference type="PROSITE" id="PS50181">
    <property type="entry name" value="FBOX"/>
    <property type="match status" value="1"/>
</dbReference>
<dbReference type="SUPFAM" id="SSF81383">
    <property type="entry name" value="F-box domain"/>
    <property type="match status" value="1"/>
</dbReference>
<feature type="chain" id="PRO_5013788955" description="F-box domain-containing protein" evidence="1">
    <location>
        <begin position="29"/>
        <end position="314"/>
    </location>
</feature>
<accession>A0A2G8S226</accession>